<dbReference type="Gene3D" id="3.20.20.140">
    <property type="entry name" value="Metal-dependent hydrolases"/>
    <property type="match status" value="1"/>
</dbReference>
<gene>
    <name evidence="4" type="primary">codA</name>
    <name evidence="4" type="ORF">GIX77_09105</name>
</gene>
<sequence>MLLKNVHVDNHEEVVDVRILNGKFSEIKANLTPHDGEEVIDGKENLLLPPFVDSHVHLDATLTAGQPEWNETGTLFDGIRIWSERKQDLTKEDVKSRAKKTLLNMVGHGIQHVRSHVDVTDPHLIAARALLELREELKDQIDLQLVAFPQEGILSYPHGRELMEQAVKEGLDVVGGIPHFEFTTEYGWQSVHFLMALADKYDRLVDVHCDEIDDPASRNLEVLATEAYERGMKDRVTASHTTAMGSYNDAYTYKLFRLLKMSDINFVSNPLVNVHLGGRFDTYPKRRGVTRIKELTGAGINVSFGEDDIQDPWNPLGDGNMLDAVTMGVYIAHLMGYHQLQDAFNYVTYNGAKTLHISDNYGIEVGKPANCILLNAHDFYNALNKHVEVLYNIRHGKVLAETKPAETKVNIKQN</sequence>
<dbReference type="NCBIfam" id="NF006685">
    <property type="entry name" value="PRK09230.1"/>
    <property type="match status" value="1"/>
</dbReference>
<dbReference type="AlphaFoldDB" id="A0A7X2G5B8"/>
<dbReference type="CDD" id="cd01293">
    <property type="entry name" value="Bact_CD"/>
    <property type="match status" value="1"/>
</dbReference>
<dbReference type="RefSeq" id="WP_153703529.1">
    <property type="nucleotide sequence ID" value="NZ_JAJGTS010000037.1"/>
</dbReference>
<reference evidence="4 5" key="1">
    <citation type="submission" date="2019-11" db="EMBL/GenBank/DDBJ databases">
        <title>Draft genome sequence of 12 host-associated Lactobacillus reuteri rodent strains.</title>
        <authorList>
            <person name="Zhang S."/>
            <person name="Ozcam M."/>
            <person name="Van Pijkeren J.P."/>
        </authorList>
    </citation>
    <scope>NUCLEOTIDE SEQUENCE [LARGE SCALE GENOMIC DNA]</scope>
    <source>
        <strain evidence="4 5">CR</strain>
    </source>
</reference>
<accession>A0A7X2G5B8</accession>
<feature type="domain" description="Amidohydrolase 3" evidence="3">
    <location>
        <begin position="38"/>
        <end position="399"/>
    </location>
</feature>
<dbReference type="SUPFAM" id="SSF51338">
    <property type="entry name" value="Composite domain of metallo-dependent hydrolases"/>
    <property type="match status" value="1"/>
</dbReference>
<keyword evidence="1" id="KW-0479">Metal-binding</keyword>
<evidence type="ECO:0000256" key="1">
    <source>
        <dbReference type="ARBA" id="ARBA00022723"/>
    </source>
</evidence>
<dbReference type="GO" id="GO:0004131">
    <property type="term" value="F:cytosine deaminase activity"/>
    <property type="evidence" value="ECO:0007669"/>
    <property type="project" value="TreeGrafter"/>
</dbReference>
<dbReference type="InterPro" id="IPR032466">
    <property type="entry name" value="Metal_Hydrolase"/>
</dbReference>
<dbReference type="Pfam" id="PF07969">
    <property type="entry name" value="Amidohydro_3"/>
    <property type="match status" value="1"/>
</dbReference>
<proteinExistence type="predicted"/>
<dbReference type="PANTHER" id="PTHR32027:SF0">
    <property type="entry name" value="CYTOSINE DEAMINASE"/>
    <property type="match status" value="1"/>
</dbReference>
<dbReference type="SUPFAM" id="SSF51556">
    <property type="entry name" value="Metallo-dependent hydrolases"/>
    <property type="match status" value="1"/>
</dbReference>
<dbReference type="InterPro" id="IPR011059">
    <property type="entry name" value="Metal-dep_hydrolase_composite"/>
</dbReference>
<keyword evidence="2" id="KW-0378">Hydrolase</keyword>
<evidence type="ECO:0000313" key="5">
    <source>
        <dbReference type="Proteomes" id="UP000470878"/>
    </source>
</evidence>
<protein>
    <submittedName>
        <fullName evidence="4">Cytosine deaminase</fullName>
    </submittedName>
</protein>
<evidence type="ECO:0000313" key="4">
    <source>
        <dbReference type="EMBL" id="MRH80918.1"/>
    </source>
</evidence>
<dbReference type="InterPro" id="IPR013108">
    <property type="entry name" value="Amidohydro_3"/>
</dbReference>
<dbReference type="GO" id="GO:0006209">
    <property type="term" value="P:cytosine catabolic process"/>
    <property type="evidence" value="ECO:0007669"/>
    <property type="project" value="TreeGrafter"/>
</dbReference>
<dbReference type="PANTHER" id="PTHR32027">
    <property type="entry name" value="CYTOSINE DEAMINASE"/>
    <property type="match status" value="1"/>
</dbReference>
<dbReference type="FunFam" id="3.20.20.140:FF:000019">
    <property type="entry name" value="Cytosine deaminase"/>
    <property type="match status" value="1"/>
</dbReference>
<organism evidence="4 5">
    <name type="scientific">Limosilactobacillus reuteri</name>
    <name type="common">Lactobacillus reuteri</name>
    <dbReference type="NCBI Taxonomy" id="1598"/>
    <lineage>
        <taxon>Bacteria</taxon>
        <taxon>Bacillati</taxon>
        <taxon>Bacillota</taxon>
        <taxon>Bacilli</taxon>
        <taxon>Lactobacillales</taxon>
        <taxon>Lactobacillaceae</taxon>
        <taxon>Limosilactobacillus</taxon>
    </lineage>
</organism>
<dbReference type="InterPro" id="IPR052349">
    <property type="entry name" value="Metallo-hydrolase_Enzymes"/>
</dbReference>
<evidence type="ECO:0000256" key="2">
    <source>
        <dbReference type="ARBA" id="ARBA00022801"/>
    </source>
</evidence>
<dbReference type="NCBIfam" id="NF005748">
    <property type="entry name" value="PRK07572.1"/>
    <property type="match status" value="1"/>
</dbReference>
<dbReference type="GO" id="GO:0035888">
    <property type="term" value="F:isoguanine deaminase activity"/>
    <property type="evidence" value="ECO:0007669"/>
    <property type="project" value="TreeGrafter"/>
</dbReference>
<dbReference type="Gene3D" id="2.30.40.10">
    <property type="entry name" value="Urease, subunit C, domain 1"/>
    <property type="match status" value="1"/>
</dbReference>
<dbReference type="Proteomes" id="UP000470878">
    <property type="component" value="Unassembled WGS sequence"/>
</dbReference>
<dbReference type="GO" id="GO:0046872">
    <property type="term" value="F:metal ion binding"/>
    <property type="evidence" value="ECO:0007669"/>
    <property type="project" value="UniProtKB-KW"/>
</dbReference>
<comment type="caution">
    <text evidence="4">The sequence shown here is derived from an EMBL/GenBank/DDBJ whole genome shotgun (WGS) entry which is preliminary data.</text>
</comment>
<evidence type="ECO:0000259" key="3">
    <source>
        <dbReference type="Pfam" id="PF07969"/>
    </source>
</evidence>
<name>A0A7X2G5B8_LIMRT</name>
<dbReference type="EMBL" id="WJMX01000018">
    <property type="protein sequence ID" value="MRH80918.1"/>
    <property type="molecule type" value="Genomic_DNA"/>
</dbReference>